<evidence type="ECO:0000313" key="1">
    <source>
        <dbReference type="EMBL" id="VVC29025.1"/>
    </source>
</evidence>
<reference evidence="1 2" key="1">
    <citation type="submission" date="2019-08" db="EMBL/GenBank/DDBJ databases">
        <authorList>
            <person name="Alioto T."/>
            <person name="Alioto T."/>
            <person name="Gomez Garrido J."/>
        </authorList>
    </citation>
    <scope>NUCLEOTIDE SEQUENCE [LARGE SCALE GENOMIC DNA]</scope>
</reference>
<dbReference type="OrthoDB" id="6625048at2759"/>
<protein>
    <submittedName>
        <fullName evidence="1">Uncharacterized protein</fullName>
    </submittedName>
</protein>
<sequence>MICGDRVKFLPALEKKWKPTEGCDRTKLLTLRHPTTISKLKKSVPRPDYRPVKSALPGWNEIELNEKIRTYHGSTPTGPLVFHKGLMGIHPLQTKTRLDFSLNDPHSNEIKYDYNPLHDPHLKKWANSKQNRKFLHQQGLVTDDMEVICTLKEYNEYRRYLWRKHNDEFLKLLKLKDQQKAEQRKINNANKNHKKEMAKQLTQLKSCMAKRKPRKVSSLFH</sequence>
<accession>A0A5E4MFC1</accession>
<dbReference type="Proteomes" id="UP000325440">
    <property type="component" value="Unassembled WGS sequence"/>
</dbReference>
<dbReference type="AlphaFoldDB" id="A0A5E4MFC1"/>
<gene>
    <name evidence="1" type="ORF">CINCED_3A019895</name>
</gene>
<dbReference type="EMBL" id="CABPRJ010000486">
    <property type="protein sequence ID" value="VVC29025.1"/>
    <property type="molecule type" value="Genomic_DNA"/>
</dbReference>
<name>A0A5E4MFC1_9HEMI</name>
<keyword evidence="2" id="KW-1185">Reference proteome</keyword>
<proteinExistence type="predicted"/>
<organism evidence="1 2">
    <name type="scientific">Cinara cedri</name>
    <dbReference type="NCBI Taxonomy" id="506608"/>
    <lineage>
        <taxon>Eukaryota</taxon>
        <taxon>Metazoa</taxon>
        <taxon>Ecdysozoa</taxon>
        <taxon>Arthropoda</taxon>
        <taxon>Hexapoda</taxon>
        <taxon>Insecta</taxon>
        <taxon>Pterygota</taxon>
        <taxon>Neoptera</taxon>
        <taxon>Paraneoptera</taxon>
        <taxon>Hemiptera</taxon>
        <taxon>Sternorrhyncha</taxon>
        <taxon>Aphidomorpha</taxon>
        <taxon>Aphidoidea</taxon>
        <taxon>Aphididae</taxon>
        <taxon>Lachninae</taxon>
        <taxon>Cinara</taxon>
    </lineage>
</organism>
<evidence type="ECO:0000313" key="2">
    <source>
        <dbReference type="Proteomes" id="UP000325440"/>
    </source>
</evidence>